<keyword evidence="2" id="KW-1185">Reference proteome</keyword>
<dbReference type="Proteomes" id="UP000285517">
    <property type="component" value="Chromosome"/>
</dbReference>
<proteinExistence type="predicted"/>
<gene>
    <name evidence="1" type="ORF">EI546_06585</name>
</gene>
<accession>A0A410G2C9</accession>
<sequence>MNAIGEFNNLMAEKMKKSQPIQTAFAVVKEVDWGKKTMTATGVVDDLDYYDVLLGLGEIYTKPKTGSRCLIGMINNQGNNSFLIWSEEAEEWMHKVGDAEMEMKDDGFVVKAQGESLKKVLNDFIDEVNKIIVVNGTTINVPAVTAIKQRLNKILI</sequence>
<organism evidence="1 2">
    <name type="scientific">Aequorivita ciconiae</name>
    <dbReference type="NCBI Taxonomy" id="2494375"/>
    <lineage>
        <taxon>Bacteria</taxon>
        <taxon>Pseudomonadati</taxon>
        <taxon>Bacteroidota</taxon>
        <taxon>Flavobacteriia</taxon>
        <taxon>Flavobacteriales</taxon>
        <taxon>Flavobacteriaceae</taxon>
        <taxon>Aequorivita</taxon>
    </lineage>
</organism>
<name>A0A410G2C9_9FLAO</name>
<protein>
    <submittedName>
        <fullName evidence="1">Uncharacterized protein</fullName>
    </submittedName>
</protein>
<evidence type="ECO:0000313" key="1">
    <source>
        <dbReference type="EMBL" id="QAA81416.1"/>
    </source>
</evidence>
<dbReference type="OrthoDB" id="1151181at2"/>
<evidence type="ECO:0000313" key="2">
    <source>
        <dbReference type="Proteomes" id="UP000285517"/>
    </source>
</evidence>
<dbReference type="RefSeq" id="WP_128249804.1">
    <property type="nucleotide sequence ID" value="NZ_CP034951.1"/>
</dbReference>
<dbReference type="AlphaFoldDB" id="A0A410G2C9"/>
<dbReference type="EMBL" id="CP034951">
    <property type="protein sequence ID" value="QAA81416.1"/>
    <property type="molecule type" value="Genomic_DNA"/>
</dbReference>
<reference evidence="1 2" key="1">
    <citation type="submission" date="2019-01" db="EMBL/GenBank/DDBJ databases">
        <title>Complete genome sequencing of Aequorivita sp. H23M31.</title>
        <authorList>
            <person name="Bae J.-W."/>
        </authorList>
    </citation>
    <scope>NUCLEOTIDE SEQUENCE [LARGE SCALE GENOMIC DNA]</scope>
    <source>
        <strain evidence="1 2">H23M31</strain>
    </source>
</reference>
<dbReference type="KEGG" id="aev:EI546_06585"/>